<dbReference type="STRING" id="574566.I0Z8L9"/>
<evidence type="ECO:0000256" key="1">
    <source>
        <dbReference type="SAM" id="Coils"/>
    </source>
</evidence>
<dbReference type="EMBL" id="AGSI01000002">
    <property type="protein sequence ID" value="EIE26988.1"/>
    <property type="molecule type" value="Genomic_DNA"/>
</dbReference>
<dbReference type="SUPFAM" id="SSF82199">
    <property type="entry name" value="SET domain"/>
    <property type="match status" value="1"/>
</dbReference>
<dbReference type="Gene3D" id="2.170.270.10">
    <property type="entry name" value="SET domain"/>
    <property type="match status" value="1"/>
</dbReference>
<feature type="region of interest" description="Disordered" evidence="2">
    <location>
        <begin position="1"/>
        <end position="27"/>
    </location>
</feature>
<feature type="compositionally biased region" description="Low complexity" evidence="2">
    <location>
        <begin position="961"/>
        <end position="977"/>
    </location>
</feature>
<evidence type="ECO:0000256" key="2">
    <source>
        <dbReference type="SAM" id="MobiDB-lite"/>
    </source>
</evidence>
<evidence type="ECO:0000259" key="3">
    <source>
        <dbReference type="PROSITE" id="PS50280"/>
    </source>
</evidence>
<feature type="compositionally biased region" description="Low complexity" evidence="2">
    <location>
        <begin position="891"/>
        <end position="905"/>
    </location>
</feature>
<feature type="region of interest" description="Disordered" evidence="2">
    <location>
        <begin position="632"/>
        <end position="661"/>
    </location>
</feature>
<feature type="compositionally biased region" description="Polar residues" evidence="2">
    <location>
        <begin position="925"/>
        <end position="939"/>
    </location>
</feature>
<feature type="compositionally biased region" description="Low complexity" evidence="2">
    <location>
        <begin position="646"/>
        <end position="656"/>
    </location>
</feature>
<dbReference type="Proteomes" id="UP000007264">
    <property type="component" value="Unassembled WGS sequence"/>
</dbReference>
<proteinExistence type="predicted"/>
<keyword evidence="1" id="KW-0175">Coiled coil</keyword>
<feature type="compositionally biased region" description="Low complexity" evidence="2">
    <location>
        <begin position="737"/>
        <end position="746"/>
    </location>
</feature>
<feature type="coiled-coil region" evidence="1">
    <location>
        <begin position="371"/>
        <end position="398"/>
    </location>
</feature>
<organism evidence="4 5">
    <name type="scientific">Coccomyxa subellipsoidea (strain C-169)</name>
    <name type="common">Green microalga</name>
    <dbReference type="NCBI Taxonomy" id="574566"/>
    <lineage>
        <taxon>Eukaryota</taxon>
        <taxon>Viridiplantae</taxon>
        <taxon>Chlorophyta</taxon>
        <taxon>core chlorophytes</taxon>
        <taxon>Trebouxiophyceae</taxon>
        <taxon>Trebouxiophyceae incertae sedis</taxon>
        <taxon>Coccomyxaceae</taxon>
        <taxon>Coccomyxa</taxon>
        <taxon>Coccomyxa subellipsoidea</taxon>
    </lineage>
</organism>
<feature type="compositionally biased region" description="Basic and acidic residues" evidence="2">
    <location>
        <begin position="696"/>
        <end position="710"/>
    </location>
</feature>
<dbReference type="KEGG" id="csl:COCSUDRAFT_59482"/>
<dbReference type="PROSITE" id="PS50280">
    <property type="entry name" value="SET"/>
    <property type="match status" value="1"/>
</dbReference>
<reference evidence="4 5" key="1">
    <citation type="journal article" date="2012" name="Genome Biol.">
        <title>The genome of the polar eukaryotic microalga coccomyxa subellipsoidea reveals traits of cold adaptation.</title>
        <authorList>
            <person name="Blanc G."/>
            <person name="Agarkova I."/>
            <person name="Grimwood J."/>
            <person name="Kuo A."/>
            <person name="Brueggeman A."/>
            <person name="Dunigan D."/>
            <person name="Gurnon J."/>
            <person name="Ladunga I."/>
            <person name="Lindquist E."/>
            <person name="Lucas S."/>
            <person name="Pangilinan J."/>
            <person name="Proschold T."/>
            <person name="Salamov A."/>
            <person name="Schmutz J."/>
            <person name="Weeks D."/>
            <person name="Yamada T."/>
            <person name="Claverie J.M."/>
            <person name="Grigoriev I."/>
            <person name="Van Etten J."/>
            <person name="Lomsadze A."/>
            <person name="Borodovsky M."/>
        </authorList>
    </citation>
    <scope>NUCLEOTIDE SEQUENCE [LARGE SCALE GENOMIC DNA]</scope>
    <source>
        <strain evidence="4 5">C-169</strain>
    </source>
</reference>
<feature type="domain" description="SET" evidence="3">
    <location>
        <begin position="128"/>
        <end position="293"/>
    </location>
</feature>
<dbReference type="Pfam" id="PF00856">
    <property type="entry name" value="SET"/>
    <property type="match status" value="1"/>
</dbReference>
<comment type="caution">
    <text evidence="4">The sequence shown here is derived from an EMBL/GenBank/DDBJ whole genome shotgun (WGS) entry which is preliminary data.</text>
</comment>
<name>I0Z8L9_COCSC</name>
<feature type="compositionally biased region" description="Pro residues" evidence="2">
    <location>
        <begin position="465"/>
        <end position="497"/>
    </location>
</feature>
<keyword evidence="5" id="KW-1185">Reference proteome</keyword>
<sequence>MVRRASPIVLAPDSTQAKPKLKPKPQHYKAAPISALPKIKIVATDADTPETEELAELWYFEAPGKEVAAAQKAKPAKTRRKPDVQCYSNTLESLVDESKLDAVVLKLKKNISAYLAGDSAYRLNHMAEHLKVFEISDPNHPAKRRTEEVLRWIDVRPRERGLSAKKDLPQFHLLGEYCGVVKTEEQSEEDAAAACDGEERVTGFIIKDKTETFDSEIDLPKDHWAKDQEIIIDASRARNCLALINDAKGFLDKEKKSNIMSFQVLDRTTTELHLFFIAKRGIKKGEEILLDYGEAKLCEEGERKLEAEALHRQREMELKQEKKSCDAAIKSLQTKLGKAQFQVAEQARCKFALQQKQAELSRLRVSTLTSAKQRELDIKRAEEELRAMERRHEAVAAACEGHARKETELACQLAVQEEAAKDAARLAAMHAAAAAERARELREKDAVIECMRQDLARVQLRTLQPPLPPPLPPTPPPPLPPPPPPPPGPPPPPPPRPAARSCIGAEGVARPPTVPAARAFFGAGPAPMRPVPAPRGCIFAGPADAHPAIVTVPAPAPVPAARACMLTGPAEEQPAFARIEKDGCDEHLAFPAEETWDFNASRPEGAGEGAPAVADDEGTGIDLFALIARHNQSMQKPQDPCPPEKPANAAPASKPAWNQKGTQAGVDRGMITFAELANDPIKAAAVLKPQPPPWKPEPRKKSDEREEGEVAVKSCQDSCSKGVANKAGEALGGGDLSGRQSRAAGRGRSRDQRATCNRQAYAGRYYDVGGYPPHTAPYAKPGNNRRPPPRQSHDWYGCLYGGRRGRNNAPKRSYSPVSSCSRSRSRSGGRADGIDRHGRVGCRSRSRSRDGRGDAGRKAPRPSPCYMSPVRSRSRSPIGDQPRGGREAAHSTSRSRGRSSTGGRSLSKYGKKRKGSPLPALPSAMSCSPSPTRSCSKTLKTGKTHGHNLTLSKVLKPGNISSNSTDRSRSRSSGRSSYGAFGNQGDPRVTRVRACNTTGEAGGSCLHARNAIADYPCTNPRTRIDDVLAAWKLHSQPGVRA</sequence>
<evidence type="ECO:0000313" key="5">
    <source>
        <dbReference type="Proteomes" id="UP000007264"/>
    </source>
</evidence>
<dbReference type="AlphaFoldDB" id="I0Z8L9"/>
<feature type="compositionally biased region" description="Low complexity" evidence="2">
    <location>
        <begin position="812"/>
        <end position="822"/>
    </location>
</feature>
<dbReference type="OrthoDB" id="515438at2759"/>
<accession>I0Z8L9</accession>
<dbReference type="InterPro" id="IPR046341">
    <property type="entry name" value="SET_dom_sf"/>
</dbReference>
<dbReference type="InterPro" id="IPR001214">
    <property type="entry name" value="SET_dom"/>
</dbReference>
<feature type="compositionally biased region" description="Basic and acidic residues" evidence="2">
    <location>
        <begin position="847"/>
        <end position="857"/>
    </location>
</feature>
<evidence type="ECO:0000313" key="4">
    <source>
        <dbReference type="EMBL" id="EIE26988.1"/>
    </source>
</evidence>
<protein>
    <recommendedName>
        <fullName evidence="3">SET domain-containing protein</fullName>
    </recommendedName>
</protein>
<feature type="region of interest" description="Disordered" evidence="2">
    <location>
        <begin position="683"/>
        <end position="985"/>
    </location>
</feature>
<gene>
    <name evidence="4" type="ORF">COCSUDRAFT_59482</name>
</gene>
<dbReference type="eggNOG" id="ENOG502QS87">
    <property type="taxonomic scope" value="Eukaryota"/>
</dbReference>
<feature type="region of interest" description="Disordered" evidence="2">
    <location>
        <begin position="463"/>
        <end position="502"/>
    </location>
</feature>
<dbReference type="GeneID" id="17044997"/>
<dbReference type="RefSeq" id="XP_005651532.1">
    <property type="nucleotide sequence ID" value="XM_005651475.1"/>
</dbReference>